<dbReference type="STRING" id="1121922.GCA_000428905_03496"/>
<reference evidence="4" key="1">
    <citation type="journal article" date="2014" name="Environ. Microbiol.">
        <title>Comparative genomics of the marine bacterial genus Glaciecola reveals the high degree of genomic diversity and genomic characteristic for cold adaptation.</title>
        <authorList>
            <person name="Qin Q.L."/>
            <person name="Xie B.B."/>
            <person name="Yu Y."/>
            <person name="Shu Y.L."/>
            <person name="Rong J.C."/>
            <person name="Zhang Y.J."/>
            <person name="Zhao D.L."/>
            <person name="Chen X.L."/>
            <person name="Zhang X.Y."/>
            <person name="Chen B."/>
            <person name="Zhou B.C."/>
            <person name="Zhang Y.Z."/>
        </authorList>
    </citation>
    <scope>NUCLEOTIDE SEQUENCE [LARGE SCALE GENOMIC DNA]</scope>
    <source>
        <strain evidence="4">ACAM 615</strain>
    </source>
</reference>
<dbReference type="AlphaFoldDB" id="K6ZKF9"/>
<comment type="caution">
    <text evidence="3">The sequence shown here is derived from an EMBL/GenBank/DDBJ whole genome shotgun (WGS) entry which is preliminary data.</text>
</comment>
<feature type="chain" id="PRO_5003898436" evidence="1">
    <location>
        <begin position="29"/>
        <end position="403"/>
    </location>
</feature>
<sequence>MKNNKITIFGWKALSIALMSLLAFTSGAQSDALSDEAFIQKNKLRERATEVLFWTQDERAVGFKNIGVIAPTRVVAKAKNAKPMSFNDIGLADVTYEVEGIKYGIQDFIKLPSAIGLVVLKDGQLVYENYTEGNDHNTRWISFSVTKSVSSLLIGAAIKDGYIEGVDDLVVDYLPQFKGSAYEGVSIKNVLNMNSGVQWNEDYSDPKSDVSIAGGANGITLVNYMKALPRAHKPGTVFNYNTAESNLIGELLRSAIGNNASTYLQDKIWQPYAMESDALWLLDRPNGVETGGCCLLATLRDFSRIGQFALEQLASPKDSPLAVNWMQNSVVPSATYPGYGYQWWLNSDNNNFQARGIFGQSILVMPDLGLIIAKHGNTPRASGPSVFKMHSDALNMAIAKRFN</sequence>
<dbReference type="PANTHER" id="PTHR43283:SF14">
    <property type="entry name" value="BLL8153 PROTEIN"/>
    <property type="match status" value="1"/>
</dbReference>
<evidence type="ECO:0000259" key="2">
    <source>
        <dbReference type="Pfam" id="PF00144"/>
    </source>
</evidence>
<dbReference type="OrthoDB" id="9814204at2"/>
<evidence type="ECO:0000313" key="3">
    <source>
        <dbReference type="EMBL" id="GAC30797.1"/>
    </source>
</evidence>
<dbReference type="EMBL" id="BAEQ01000066">
    <property type="protein sequence ID" value="GAC30797.1"/>
    <property type="molecule type" value="Genomic_DNA"/>
</dbReference>
<organism evidence="3 4">
    <name type="scientific">Brumicola pallidula DSM 14239 = ACAM 615</name>
    <dbReference type="NCBI Taxonomy" id="1121922"/>
    <lineage>
        <taxon>Bacteria</taxon>
        <taxon>Pseudomonadati</taxon>
        <taxon>Pseudomonadota</taxon>
        <taxon>Gammaproteobacteria</taxon>
        <taxon>Alteromonadales</taxon>
        <taxon>Alteromonadaceae</taxon>
        <taxon>Brumicola</taxon>
    </lineage>
</organism>
<accession>K6ZKF9</accession>
<dbReference type="InterPro" id="IPR001466">
    <property type="entry name" value="Beta-lactam-related"/>
</dbReference>
<dbReference type="PANTHER" id="PTHR43283">
    <property type="entry name" value="BETA-LACTAMASE-RELATED"/>
    <property type="match status" value="1"/>
</dbReference>
<keyword evidence="4" id="KW-1185">Reference proteome</keyword>
<dbReference type="RefSeq" id="WP_006015415.1">
    <property type="nucleotide sequence ID" value="NZ_AUAV01000023.1"/>
</dbReference>
<dbReference type="Proteomes" id="UP000006251">
    <property type="component" value="Unassembled WGS sequence"/>
</dbReference>
<name>K6ZKF9_9ALTE</name>
<protein>
    <submittedName>
        <fullName evidence="3">Beta-lactamase</fullName>
    </submittedName>
</protein>
<dbReference type="InterPro" id="IPR050789">
    <property type="entry name" value="Diverse_Enzym_Activities"/>
</dbReference>
<feature type="domain" description="Beta-lactamase-related" evidence="2">
    <location>
        <begin position="116"/>
        <end position="379"/>
    </location>
</feature>
<dbReference type="Gene3D" id="3.40.710.10">
    <property type="entry name" value="DD-peptidase/beta-lactamase superfamily"/>
    <property type="match status" value="1"/>
</dbReference>
<keyword evidence="1" id="KW-0732">Signal</keyword>
<dbReference type="SUPFAM" id="SSF56601">
    <property type="entry name" value="beta-lactamase/transpeptidase-like"/>
    <property type="match status" value="1"/>
</dbReference>
<gene>
    <name evidence="3" type="ORF">GPAL_3957</name>
</gene>
<evidence type="ECO:0000256" key="1">
    <source>
        <dbReference type="SAM" id="SignalP"/>
    </source>
</evidence>
<feature type="signal peptide" evidence="1">
    <location>
        <begin position="1"/>
        <end position="28"/>
    </location>
</feature>
<dbReference type="Pfam" id="PF00144">
    <property type="entry name" value="Beta-lactamase"/>
    <property type="match status" value="1"/>
</dbReference>
<evidence type="ECO:0000313" key="4">
    <source>
        <dbReference type="Proteomes" id="UP000006251"/>
    </source>
</evidence>
<proteinExistence type="predicted"/>
<dbReference type="InterPro" id="IPR012338">
    <property type="entry name" value="Beta-lactam/transpept-like"/>
</dbReference>